<keyword evidence="1" id="KW-0808">Transferase</keyword>
<name>A0AAV5C8X3_ELECO</name>
<evidence type="ECO:0000256" key="1">
    <source>
        <dbReference type="ARBA" id="ARBA00022679"/>
    </source>
</evidence>
<comment type="caution">
    <text evidence="4">The sequence shown here is derived from an EMBL/GenBank/DDBJ whole genome shotgun (WGS) entry which is preliminary data.</text>
</comment>
<dbReference type="InterPro" id="IPR000608">
    <property type="entry name" value="UBC"/>
</dbReference>
<dbReference type="InterPro" id="IPR016135">
    <property type="entry name" value="UBQ-conjugating_enzyme/RWD"/>
</dbReference>
<dbReference type="SMART" id="SM00212">
    <property type="entry name" value="UBCc"/>
    <property type="match status" value="1"/>
</dbReference>
<gene>
    <name evidence="4" type="primary">ga11307</name>
    <name evidence="4" type="ORF">PR202_ga11307</name>
</gene>
<dbReference type="PROSITE" id="PS50127">
    <property type="entry name" value="UBC_2"/>
    <property type="match status" value="1"/>
</dbReference>
<organism evidence="4 5">
    <name type="scientific">Eleusine coracana subsp. coracana</name>
    <dbReference type="NCBI Taxonomy" id="191504"/>
    <lineage>
        <taxon>Eukaryota</taxon>
        <taxon>Viridiplantae</taxon>
        <taxon>Streptophyta</taxon>
        <taxon>Embryophyta</taxon>
        <taxon>Tracheophyta</taxon>
        <taxon>Spermatophyta</taxon>
        <taxon>Magnoliopsida</taxon>
        <taxon>Liliopsida</taxon>
        <taxon>Poales</taxon>
        <taxon>Poaceae</taxon>
        <taxon>PACMAD clade</taxon>
        <taxon>Chloridoideae</taxon>
        <taxon>Cynodonteae</taxon>
        <taxon>Eleusininae</taxon>
        <taxon>Eleusine</taxon>
    </lineage>
</organism>
<dbReference type="Gene3D" id="3.10.110.10">
    <property type="entry name" value="Ubiquitin Conjugating Enzyme"/>
    <property type="match status" value="1"/>
</dbReference>
<dbReference type="AlphaFoldDB" id="A0AAV5C8X3"/>
<dbReference type="Pfam" id="PF00179">
    <property type="entry name" value="UQ_con"/>
    <property type="match status" value="1"/>
</dbReference>
<dbReference type="GO" id="GO:0061631">
    <property type="term" value="F:ubiquitin conjugating enzyme activity"/>
    <property type="evidence" value="ECO:0007669"/>
    <property type="project" value="TreeGrafter"/>
</dbReference>
<keyword evidence="5" id="KW-1185">Reference proteome</keyword>
<proteinExistence type="predicted"/>
<dbReference type="Proteomes" id="UP001054889">
    <property type="component" value="Unassembled WGS sequence"/>
</dbReference>
<evidence type="ECO:0000313" key="5">
    <source>
        <dbReference type="Proteomes" id="UP001054889"/>
    </source>
</evidence>
<protein>
    <recommendedName>
        <fullName evidence="3">UBC core domain-containing protein</fullName>
    </recommendedName>
</protein>
<evidence type="ECO:0000256" key="2">
    <source>
        <dbReference type="ARBA" id="ARBA00022786"/>
    </source>
</evidence>
<dbReference type="PANTHER" id="PTHR46116">
    <property type="entry name" value="(E3-INDEPENDENT) E2 UBIQUITIN-CONJUGATING ENZYME"/>
    <property type="match status" value="1"/>
</dbReference>
<reference evidence="4" key="2">
    <citation type="submission" date="2021-12" db="EMBL/GenBank/DDBJ databases">
        <title>Resequencing data analysis of finger millet.</title>
        <authorList>
            <person name="Hatakeyama M."/>
            <person name="Aluri S."/>
            <person name="Balachadran M.T."/>
            <person name="Sivarajan S.R."/>
            <person name="Poveda L."/>
            <person name="Shimizu-Inatsugi R."/>
            <person name="Schlapbach R."/>
            <person name="Sreeman S.M."/>
            <person name="Shimizu K.K."/>
        </authorList>
    </citation>
    <scope>NUCLEOTIDE SEQUENCE</scope>
</reference>
<accession>A0AAV5C8X3</accession>
<evidence type="ECO:0000313" key="4">
    <source>
        <dbReference type="EMBL" id="GJM94643.1"/>
    </source>
</evidence>
<dbReference type="SUPFAM" id="SSF54495">
    <property type="entry name" value="UBC-like"/>
    <property type="match status" value="1"/>
</dbReference>
<dbReference type="EMBL" id="BQKI01000005">
    <property type="protein sequence ID" value="GJM94643.1"/>
    <property type="molecule type" value="Genomic_DNA"/>
</dbReference>
<keyword evidence="2" id="KW-0833">Ubl conjugation pathway</keyword>
<feature type="domain" description="UBC core" evidence="3">
    <location>
        <begin position="1"/>
        <end position="142"/>
    </location>
</feature>
<dbReference type="PANTHER" id="PTHR46116:SF32">
    <property type="entry name" value="OS05G0153132 PROTEIN"/>
    <property type="match status" value="1"/>
</dbReference>
<evidence type="ECO:0000259" key="3">
    <source>
        <dbReference type="PROSITE" id="PS50127"/>
    </source>
</evidence>
<reference evidence="4" key="1">
    <citation type="journal article" date="2018" name="DNA Res.">
        <title>Multiple hybrid de novo genome assembly of finger millet, an orphan allotetraploid crop.</title>
        <authorList>
            <person name="Hatakeyama M."/>
            <person name="Aluri S."/>
            <person name="Balachadran M.T."/>
            <person name="Sivarajan S.R."/>
            <person name="Patrignani A."/>
            <person name="Gruter S."/>
            <person name="Poveda L."/>
            <person name="Shimizu-Inatsugi R."/>
            <person name="Baeten J."/>
            <person name="Francoijs K.J."/>
            <person name="Nataraja K.N."/>
            <person name="Reddy Y.A.N."/>
            <person name="Phadnis S."/>
            <person name="Ravikumar R.L."/>
            <person name="Schlapbach R."/>
            <person name="Sreeman S.M."/>
            <person name="Shimizu K.K."/>
        </authorList>
    </citation>
    <scope>NUCLEOTIDE SEQUENCE</scope>
</reference>
<sequence>MCRLDLLRVAIVGASGTPYQDGLFFFDLQLSSSYPTVPPQVHYRSFGLNLNPNLDESGTVCLSLLDTFGGEGVELWSPEMSAILQVVVSIQGLVLMAQPLYNEAHLGTSKGARNEIMSTPRTRACSSSAPRCTCCAARRPGSRTSWKRTFGGAGGA</sequence>